<evidence type="ECO:0000313" key="2">
    <source>
        <dbReference type="EMBL" id="KIL79802.1"/>
    </source>
</evidence>
<dbReference type="InterPro" id="IPR050662">
    <property type="entry name" value="Sec-metab_biosynth-thioest"/>
</dbReference>
<dbReference type="PANTHER" id="PTHR23131">
    <property type="entry name" value="ENDORIBONUCLEASE LACTB2"/>
    <property type="match status" value="1"/>
</dbReference>
<dbReference type="InterPro" id="IPR001279">
    <property type="entry name" value="Metallo-B-lactamas"/>
</dbReference>
<protein>
    <submittedName>
        <fullName evidence="2">Hydroxyacylglutathione hydrolase</fullName>
    </submittedName>
</protein>
<feature type="domain" description="Metallo-beta-lactamase" evidence="1">
    <location>
        <begin position="33"/>
        <end position="247"/>
    </location>
</feature>
<comment type="caution">
    <text evidence="2">The sequence shown here is derived from an EMBL/GenBank/DDBJ whole genome shotgun (WGS) entry which is preliminary data.</text>
</comment>
<evidence type="ECO:0000259" key="1">
    <source>
        <dbReference type="SMART" id="SM00849"/>
    </source>
</evidence>
<dbReference type="EMBL" id="JXLP01000002">
    <property type="protein sequence ID" value="KIL79802.1"/>
    <property type="molecule type" value="Genomic_DNA"/>
</dbReference>
<organism evidence="2 3">
    <name type="scientific">Bacillus badius</name>
    <dbReference type="NCBI Taxonomy" id="1455"/>
    <lineage>
        <taxon>Bacteria</taxon>
        <taxon>Bacillati</taxon>
        <taxon>Bacillota</taxon>
        <taxon>Bacilli</taxon>
        <taxon>Bacillales</taxon>
        <taxon>Bacillaceae</taxon>
        <taxon>Pseudobacillus</taxon>
    </lineage>
</organism>
<keyword evidence="3" id="KW-1185">Reference proteome</keyword>
<dbReference type="SMART" id="SM00849">
    <property type="entry name" value="Lactamase_B"/>
    <property type="match status" value="1"/>
</dbReference>
<dbReference type="InterPro" id="IPR036866">
    <property type="entry name" value="RibonucZ/Hydroxyglut_hydro"/>
</dbReference>
<keyword evidence="2" id="KW-0378">Hydrolase</keyword>
<reference evidence="2 3" key="1">
    <citation type="submission" date="2015-01" db="EMBL/GenBank/DDBJ databases">
        <title>Genome Assembly of Bacillus badius MTCC 1458.</title>
        <authorList>
            <person name="Verma A."/>
            <person name="Khatri I."/>
            <person name="Mual P."/>
            <person name="Subramanian S."/>
            <person name="Krishnamurthi S."/>
        </authorList>
    </citation>
    <scope>NUCLEOTIDE SEQUENCE [LARGE SCALE GENOMIC DNA]</scope>
    <source>
        <strain evidence="2 3">MTCC 1458</strain>
    </source>
</reference>
<accession>A0ABR5AYI3</accession>
<name>A0ABR5AYI3_BACBA</name>
<dbReference type="SUPFAM" id="SSF56281">
    <property type="entry name" value="Metallo-hydrolase/oxidoreductase"/>
    <property type="match status" value="1"/>
</dbReference>
<sequence length="334" mass="37243">MFIIMQAGVYFMNVESFGDIIKITLPTPFPVGDVNVFLVKGDRLTLIDAGVKTAASFEAFTSGLSEIGYTVGDIEQVVLTHHHPDHIGLLDFLPEGIEIIGHRYCSGWLTKDEQLLQKNSVFFRDLFLQCGLPPEAEGMLSKIQAPLKFSCENSTLTTAVQEGEELPGLPGWRVFETPGHAQSHLAFFREQDGSLLAGDHILATISSNPLLEPPLIPGTDRPRPQLQYNDSLRKMMELPVDTVYTGHGKEVRNIVPLITRRLERQHERALSVKEMLKEKPLTAFEVCQRLFPAVYKKELGLTMSETVGQLDYLLHIGEAGAEQNEQGVSLYFPL</sequence>
<evidence type="ECO:0000313" key="3">
    <source>
        <dbReference type="Proteomes" id="UP000031982"/>
    </source>
</evidence>
<dbReference type="PANTHER" id="PTHR23131:SF4">
    <property type="entry name" value="METALLO-BETA-LACTAMASE SUPERFAMILY POTEIN"/>
    <property type="match status" value="1"/>
</dbReference>
<gene>
    <name evidence="2" type="ORF">SD77_2256</name>
</gene>
<dbReference type="GO" id="GO:0016787">
    <property type="term" value="F:hydrolase activity"/>
    <property type="evidence" value="ECO:0007669"/>
    <property type="project" value="UniProtKB-KW"/>
</dbReference>
<dbReference type="Proteomes" id="UP000031982">
    <property type="component" value="Unassembled WGS sequence"/>
</dbReference>
<dbReference type="Gene3D" id="3.60.15.10">
    <property type="entry name" value="Ribonuclease Z/Hydroxyacylglutathione hydrolase-like"/>
    <property type="match status" value="1"/>
</dbReference>
<proteinExistence type="predicted"/>
<dbReference type="Pfam" id="PF00753">
    <property type="entry name" value="Lactamase_B"/>
    <property type="match status" value="1"/>
</dbReference>